<gene>
    <name evidence="2" type="ORF">WOLCODRAFT_26522</name>
</gene>
<evidence type="ECO:0000256" key="1">
    <source>
        <dbReference type="SAM" id="MobiDB-lite"/>
    </source>
</evidence>
<name>A0A2H3JRP4_WOLCO</name>
<feature type="region of interest" description="Disordered" evidence="1">
    <location>
        <begin position="19"/>
        <end position="39"/>
    </location>
</feature>
<proteinExistence type="predicted"/>
<keyword evidence="3" id="KW-1185">Reference proteome</keyword>
<evidence type="ECO:0000313" key="3">
    <source>
        <dbReference type="Proteomes" id="UP000218811"/>
    </source>
</evidence>
<reference evidence="2 3" key="1">
    <citation type="journal article" date="2012" name="Science">
        <title>The Paleozoic origin of enzymatic lignin decomposition reconstructed from 31 fungal genomes.</title>
        <authorList>
            <person name="Floudas D."/>
            <person name="Binder M."/>
            <person name="Riley R."/>
            <person name="Barry K."/>
            <person name="Blanchette R.A."/>
            <person name="Henrissat B."/>
            <person name="Martinez A.T."/>
            <person name="Otillar R."/>
            <person name="Spatafora J.W."/>
            <person name="Yadav J.S."/>
            <person name="Aerts A."/>
            <person name="Benoit I."/>
            <person name="Boyd A."/>
            <person name="Carlson A."/>
            <person name="Copeland A."/>
            <person name="Coutinho P.M."/>
            <person name="de Vries R.P."/>
            <person name="Ferreira P."/>
            <person name="Findley K."/>
            <person name="Foster B."/>
            <person name="Gaskell J."/>
            <person name="Glotzer D."/>
            <person name="Gorecki P."/>
            <person name="Heitman J."/>
            <person name="Hesse C."/>
            <person name="Hori C."/>
            <person name="Igarashi K."/>
            <person name="Jurgens J.A."/>
            <person name="Kallen N."/>
            <person name="Kersten P."/>
            <person name="Kohler A."/>
            <person name="Kuees U."/>
            <person name="Kumar T.K.A."/>
            <person name="Kuo A."/>
            <person name="LaButti K."/>
            <person name="Larrondo L.F."/>
            <person name="Lindquist E."/>
            <person name="Ling A."/>
            <person name="Lombard V."/>
            <person name="Lucas S."/>
            <person name="Lundell T."/>
            <person name="Martin R."/>
            <person name="McLaughlin D.J."/>
            <person name="Morgenstern I."/>
            <person name="Morin E."/>
            <person name="Murat C."/>
            <person name="Nagy L.G."/>
            <person name="Nolan M."/>
            <person name="Ohm R.A."/>
            <person name="Patyshakuliyeva A."/>
            <person name="Rokas A."/>
            <person name="Ruiz-Duenas F.J."/>
            <person name="Sabat G."/>
            <person name="Salamov A."/>
            <person name="Samejima M."/>
            <person name="Schmutz J."/>
            <person name="Slot J.C."/>
            <person name="St John F."/>
            <person name="Stenlid J."/>
            <person name="Sun H."/>
            <person name="Sun S."/>
            <person name="Syed K."/>
            <person name="Tsang A."/>
            <person name="Wiebenga A."/>
            <person name="Young D."/>
            <person name="Pisabarro A."/>
            <person name="Eastwood D.C."/>
            <person name="Martin F."/>
            <person name="Cullen D."/>
            <person name="Grigoriev I.V."/>
            <person name="Hibbett D.S."/>
        </authorList>
    </citation>
    <scope>NUCLEOTIDE SEQUENCE [LARGE SCALE GENOMIC DNA]</scope>
    <source>
        <strain evidence="2 3">MD-104</strain>
    </source>
</reference>
<feature type="non-terminal residue" evidence="2">
    <location>
        <position position="1"/>
    </location>
</feature>
<sequence length="59" mass="6614">MEIREMDMLWPLNLISRSGLPSEEPNCPDGVRKPRTAPRGLSCRFTISGEFDGQQHDAA</sequence>
<organism evidence="2 3">
    <name type="scientific">Wolfiporia cocos (strain MD-104)</name>
    <name type="common">Brown rot fungus</name>
    <dbReference type="NCBI Taxonomy" id="742152"/>
    <lineage>
        <taxon>Eukaryota</taxon>
        <taxon>Fungi</taxon>
        <taxon>Dikarya</taxon>
        <taxon>Basidiomycota</taxon>
        <taxon>Agaricomycotina</taxon>
        <taxon>Agaricomycetes</taxon>
        <taxon>Polyporales</taxon>
        <taxon>Phaeolaceae</taxon>
        <taxon>Wolfiporia</taxon>
    </lineage>
</organism>
<protein>
    <submittedName>
        <fullName evidence="2">Uncharacterized protein</fullName>
    </submittedName>
</protein>
<evidence type="ECO:0000313" key="2">
    <source>
        <dbReference type="EMBL" id="PCH44165.1"/>
    </source>
</evidence>
<dbReference type="Proteomes" id="UP000218811">
    <property type="component" value="Unassembled WGS sequence"/>
</dbReference>
<accession>A0A2H3JRP4</accession>
<dbReference type="AlphaFoldDB" id="A0A2H3JRP4"/>
<dbReference type="EMBL" id="KB468157">
    <property type="protein sequence ID" value="PCH44165.1"/>
    <property type="molecule type" value="Genomic_DNA"/>
</dbReference>